<dbReference type="Pfam" id="PF20497">
    <property type="entry name" value="SWI-SNF_Ssr4_C"/>
    <property type="match status" value="1"/>
</dbReference>
<dbReference type="OrthoDB" id="5321006at2759"/>
<feature type="coiled-coil region" evidence="1">
    <location>
        <begin position="372"/>
        <end position="399"/>
    </location>
</feature>
<dbReference type="AlphaFoldDB" id="A0A0F4GMF6"/>
<keyword evidence="1" id="KW-0175">Coiled coil</keyword>
<keyword evidence="6" id="KW-1185">Reference proteome</keyword>
<feature type="region of interest" description="Disordered" evidence="2">
    <location>
        <begin position="608"/>
        <end position="702"/>
    </location>
</feature>
<evidence type="ECO:0000256" key="2">
    <source>
        <dbReference type="SAM" id="MobiDB-lite"/>
    </source>
</evidence>
<dbReference type="EMBL" id="LAFY01000394">
    <property type="protein sequence ID" value="KJX98604.1"/>
    <property type="molecule type" value="Genomic_DNA"/>
</dbReference>
<evidence type="ECO:0000256" key="1">
    <source>
        <dbReference type="SAM" id="Coils"/>
    </source>
</evidence>
<evidence type="ECO:0000313" key="6">
    <source>
        <dbReference type="Proteomes" id="UP000033647"/>
    </source>
</evidence>
<feature type="domain" description="SWI/SNF and RSC complexes subunit Ssr4 C-terminal" evidence="4">
    <location>
        <begin position="271"/>
        <end position="731"/>
    </location>
</feature>
<organism evidence="5 6">
    <name type="scientific">Zymoseptoria brevis</name>
    <dbReference type="NCBI Taxonomy" id="1047168"/>
    <lineage>
        <taxon>Eukaryota</taxon>
        <taxon>Fungi</taxon>
        <taxon>Dikarya</taxon>
        <taxon>Ascomycota</taxon>
        <taxon>Pezizomycotina</taxon>
        <taxon>Dothideomycetes</taxon>
        <taxon>Dothideomycetidae</taxon>
        <taxon>Mycosphaerellales</taxon>
        <taxon>Mycosphaerellaceae</taxon>
        <taxon>Zymoseptoria</taxon>
    </lineage>
</organism>
<feature type="compositionally biased region" description="Polar residues" evidence="2">
    <location>
        <begin position="485"/>
        <end position="506"/>
    </location>
</feature>
<feature type="region of interest" description="Disordered" evidence="2">
    <location>
        <begin position="233"/>
        <end position="262"/>
    </location>
</feature>
<sequence length="736" mass="80132">MQNPLQGVAAQLQPHMHLISHHRFPLLAQLPIEQAYRYLLDAPSIVKQVAPMSWTYMTAPSDGTMWLEWIPVEKTDQPFPSDGYAWADPEATYRHELNGYTVEMRVHTMGCRPGVDQMASHARTRYHFVAKNPSVNAPPPDSALWLVHYHQAERMLPANQLQIAPQVQQILAQRRWLESLGRLELKEFMLHDRNNWPTVNLPGAAQMQQPGQPGAYGANSMAAMQMNQNRYPQQHYPQQSGNPREAKKPRLEGPRGSIPGASEAVPDAALELEEDTSLGDFFDHLTQRDISVARYMQHHRWMEEVFSSPYSSHSIVPTDLGLGLMGELKGLTEGIFEPPSLDFVDRPDTKPLKAKEAQPFTNLKQEQVEEFGKRVEKHLEEGRAEIERMKAEHAAKMQDWKKVKALTQAEKRLKYATLQGAEDEVAVFRLEEPVTNGQTEGGSKEHVDDVVKDVESVLKVKVTAHDDATRIARGGFKERKEPIYNYTQQDTSMDGMDSAQQQSGSAMNGRGGESATYHEDPVANSQNATTARNSSNPPQQAQPAQSQPQPAASAPQAQQNGNNNANNDVLGDLPDLDMDNDALMQDMVMDVDDSNLEFDESALGLGETENAGVPASAPAAPSQPAEQAATSQAPAAGTSAATTAPAAETTSATSAPQAATTQPATTQPQAESSNTPNATTGDNTAAASGDAGGDSMFTDTFGDLANLEGEELLDFDAGLDDSAFGEALHGMGGGDE</sequence>
<feature type="domain" description="SWI/SNF and RSC complexes subunit Ssr4 N-terminal" evidence="3">
    <location>
        <begin position="2"/>
        <end position="208"/>
    </location>
</feature>
<gene>
    <name evidence="5" type="ORF">TI39_contig402g00023</name>
</gene>
<dbReference type="STRING" id="1047168.A0A0F4GMF6"/>
<feature type="compositionally biased region" description="Basic and acidic residues" evidence="2">
    <location>
        <begin position="244"/>
        <end position="253"/>
    </location>
</feature>
<evidence type="ECO:0000313" key="5">
    <source>
        <dbReference type="EMBL" id="KJX98604.1"/>
    </source>
</evidence>
<evidence type="ECO:0008006" key="7">
    <source>
        <dbReference type="Google" id="ProtNLM"/>
    </source>
</evidence>
<accession>A0A0F4GMF6</accession>
<feature type="region of interest" description="Disordered" evidence="2">
    <location>
        <begin position="482"/>
        <end position="578"/>
    </location>
</feature>
<dbReference type="GO" id="GO:0006338">
    <property type="term" value="P:chromatin remodeling"/>
    <property type="evidence" value="ECO:0007669"/>
    <property type="project" value="InterPro"/>
</dbReference>
<evidence type="ECO:0000259" key="4">
    <source>
        <dbReference type="Pfam" id="PF20497"/>
    </source>
</evidence>
<comment type="caution">
    <text evidence="5">The sequence shown here is derived from an EMBL/GenBank/DDBJ whole genome shotgun (WGS) entry which is preliminary data.</text>
</comment>
<protein>
    <recommendedName>
        <fullName evidence="7">DUF1750-domain-containing protein</fullName>
    </recommendedName>
</protein>
<feature type="compositionally biased region" description="Low complexity" evidence="2">
    <location>
        <begin position="533"/>
        <end position="567"/>
    </location>
</feature>
<dbReference type="Proteomes" id="UP000033647">
    <property type="component" value="Unassembled WGS sequence"/>
</dbReference>
<name>A0A0F4GMF6_9PEZI</name>
<evidence type="ECO:0000259" key="3">
    <source>
        <dbReference type="Pfam" id="PF08549"/>
    </source>
</evidence>
<feature type="compositionally biased region" description="Low complexity" evidence="2">
    <location>
        <begin position="614"/>
        <end position="695"/>
    </location>
</feature>
<dbReference type="InterPro" id="IPR013859">
    <property type="entry name" value="Ssr4_N"/>
</dbReference>
<feature type="compositionally biased region" description="Polar residues" evidence="2">
    <location>
        <begin position="233"/>
        <end position="242"/>
    </location>
</feature>
<dbReference type="Pfam" id="PF08549">
    <property type="entry name" value="SWI-SNF_Ssr4_N"/>
    <property type="match status" value="1"/>
</dbReference>
<reference evidence="5 6" key="1">
    <citation type="submission" date="2015-03" db="EMBL/GenBank/DDBJ databases">
        <title>RNA-seq based gene annotation and comparative genomics of four Zymoseptoria species reveal species-specific pathogenicity related genes and transposable element activity.</title>
        <authorList>
            <person name="Grandaubert J."/>
            <person name="Bhattacharyya A."/>
            <person name="Stukenbrock E.H."/>
        </authorList>
    </citation>
    <scope>NUCLEOTIDE SEQUENCE [LARGE SCALE GENOMIC DNA]</scope>
    <source>
        <strain evidence="5 6">Zb18110</strain>
    </source>
</reference>
<dbReference type="InterPro" id="IPR046464">
    <property type="entry name" value="SWI-SNF_Ssr4_C"/>
</dbReference>
<proteinExistence type="predicted"/>
<feature type="compositionally biased region" description="Polar residues" evidence="2">
    <location>
        <begin position="523"/>
        <end position="532"/>
    </location>
</feature>